<comment type="similarity">
    <text evidence="1">Belongs to the prefoldin subunit beta family.</text>
</comment>
<keyword evidence="4" id="KW-1185">Reference proteome</keyword>
<dbReference type="Proteomes" id="UP000001631">
    <property type="component" value="Unassembled WGS sequence"/>
</dbReference>
<dbReference type="STRING" id="447093.C0NMU2"/>
<evidence type="ECO:0000256" key="2">
    <source>
        <dbReference type="ARBA" id="ARBA00023186"/>
    </source>
</evidence>
<dbReference type="Gene3D" id="1.10.287.370">
    <property type="match status" value="1"/>
</dbReference>
<dbReference type="AlphaFoldDB" id="C0NMU2"/>
<protein>
    <recommendedName>
        <fullName evidence="5">Prefoldin subunit 1</fullName>
    </recommendedName>
</protein>
<gene>
    <name evidence="3" type="ORF">HCBG_04069</name>
</gene>
<dbReference type="GO" id="GO:0051082">
    <property type="term" value="F:unfolded protein binding"/>
    <property type="evidence" value="ECO:0007669"/>
    <property type="project" value="InterPro"/>
</dbReference>
<dbReference type="GO" id="GO:0005737">
    <property type="term" value="C:cytoplasm"/>
    <property type="evidence" value="ECO:0007669"/>
    <property type="project" value="TreeGrafter"/>
</dbReference>
<dbReference type="Pfam" id="PF01920">
    <property type="entry name" value="Prefoldin_2"/>
    <property type="match status" value="1"/>
</dbReference>
<dbReference type="HOGENOM" id="CLU_1570195_0_0_1"/>
<organism evidence="3 4">
    <name type="scientific">Ajellomyces capsulatus (strain G186AR / H82 / ATCC MYA-2454 / RMSCC 2432)</name>
    <name type="common">Darling's disease fungus</name>
    <name type="synonym">Histoplasma capsulatum</name>
    <dbReference type="NCBI Taxonomy" id="447093"/>
    <lineage>
        <taxon>Eukaryota</taxon>
        <taxon>Fungi</taxon>
        <taxon>Dikarya</taxon>
        <taxon>Ascomycota</taxon>
        <taxon>Pezizomycotina</taxon>
        <taxon>Eurotiomycetes</taxon>
        <taxon>Eurotiomycetidae</taxon>
        <taxon>Onygenales</taxon>
        <taxon>Ajellomycetaceae</taxon>
        <taxon>Histoplasma</taxon>
    </lineage>
</organism>
<dbReference type="GO" id="GO:0044183">
    <property type="term" value="F:protein folding chaperone"/>
    <property type="evidence" value="ECO:0007669"/>
    <property type="project" value="TreeGrafter"/>
</dbReference>
<reference evidence="3" key="1">
    <citation type="submission" date="2009-02" db="EMBL/GenBank/DDBJ databases">
        <title>The Genome Sequence of Ajellomyces capsulatus strain G186AR.</title>
        <authorList>
            <consortium name="The Broad Institute Genome Sequencing Platform"/>
            <person name="Champion M."/>
            <person name="Cuomo C."/>
            <person name="Ma L.-J."/>
            <person name="Henn M.R."/>
            <person name="Sil A."/>
            <person name="Goldman B."/>
            <person name="Young S.K."/>
            <person name="Kodira C.D."/>
            <person name="Zeng Q."/>
            <person name="Koehrsen M."/>
            <person name="Alvarado L."/>
            <person name="Berlin A."/>
            <person name="Borenstein D."/>
            <person name="Chen Z."/>
            <person name="Engels R."/>
            <person name="Freedman E."/>
            <person name="Gellesch M."/>
            <person name="Goldberg J."/>
            <person name="Griggs A."/>
            <person name="Gujja S."/>
            <person name="Heiman D."/>
            <person name="Hepburn T."/>
            <person name="Howarth C."/>
            <person name="Jen D."/>
            <person name="Larson L."/>
            <person name="Lewis B."/>
            <person name="Mehta T."/>
            <person name="Park D."/>
            <person name="Pearson M."/>
            <person name="Roberts A."/>
            <person name="Saif S."/>
            <person name="Shea T."/>
            <person name="Shenoy N."/>
            <person name="Sisk P."/>
            <person name="Stolte C."/>
            <person name="Sykes S."/>
            <person name="Walk T."/>
            <person name="White J."/>
            <person name="Yandava C."/>
            <person name="Klein B."/>
            <person name="McEwen J.G."/>
            <person name="Puccia R."/>
            <person name="Goldman G.H."/>
            <person name="Felipe M.S."/>
            <person name="Nino-Vega G."/>
            <person name="San-Blas G."/>
            <person name="Taylor J."/>
            <person name="Mendoza L."/>
            <person name="Galagan J."/>
            <person name="Nusbaum C."/>
            <person name="Birren B."/>
        </authorList>
    </citation>
    <scope>NUCLEOTIDE SEQUENCE</scope>
    <source>
        <strain evidence="3">G186AR</strain>
    </source>
</reference>
<evidence type="ECO:0000313" key="3">
    <source>
        <dbReference type="EMBL" id="EEH07190.1"/>
    </source>
</evidence>
<sequence>MPSCKQHRWVLMRFGNGGIRTKAKVFNSELTFTRQTQISGRPSSIRLGNRMASMLGIKANVPHVYSLIYLWYLAGRRSRGRLNHLVQEIESRAIATQQQINIVRSQITGKQRELRLLELTSNEISQLPKETNVYEGVGKMFVANPITNVNKRLSAEKGELKTAISNLEKKLHYLETTHKNSRQHMDQIFKTGGKA</sequence>
<dbReference type="InParanoid" id="C0NMU2"/>
<dbReference type="InterPro" id="IPR009053">
    <property type="entry name" value="Prefoldin"/>
</dbReference>
<dbReference type="PANTHER" id="PTHR20903:SF0">
    <property type="entry name" value="PREFOLDIN SUBUNIT 1"/>
    <property type="match status" value="1"/>
</dbReference>
<dbReference type="GeneID" id="69037085"/>
<proteinExistence type="inferred from homology"/>
<dbReference type="FunCoup" id="C0NMU2">
    <property type="interactions" value="94"/>
</dbReference>
<dbReference type="SUPFAM" id="SSF46579">
    <property type="entry name" value="Prefoldin"/>
    <property type="match status" value="1"/>
</dbReference>
<dbReference type="CDD" id="cd23164">
    <property type="entry name" value="Prefoldin_1"/>
    <property type="match status" value="1"/>
</dbReference>
<accession>C0NMU2</accession>
<dbReference type="RefSeq" id="XP_045287671.1">
    <property type="nucleotide sequence ID" value="XM_045431118.1"/>
</dbReference>
<dbReference type="PANTHER" id="PTHR20903">
    <property type="entry name" value="PREFOLDIN SUBUNIT 1-RELATED"/>
    <property type="match status" value="1"/>
</dbReference>
<dbReference type="GO" id="GO:0016272">
    <property type="term" value="C:prefoldin complex"/>
    <property type="evidence" value="ECO:0007669"/>
    <property type="project" value="InterPro"/>
</dbReference>
<name>C0NMU2_AJECG</name>
<dbReference type="InterPro" id="IPR002777">
    <property type="entry name" value="PFD_beta-like"/>
</dbReference>
<evidence type="ECO:0000256" key="1">
    <source>
        <dbReference type="ARBA" id="ARBA00008045"/>
    </source>
</evidence>
<dbReference type="VEuPathDB" id="FungiDB:I7I50_11871"/>
<evidence type="ECO:0008006" key="5">
    <source>
        <dbReference type="Google" id="ProtNLM"/>
    </source>
</evidence>
<evidence type="ECO:0000313" key="4">
    <source>
        <dbReference type="Proteomes" id="UP000001631"/>
    </source>
</evidence>
<dbReference type="EMBL" id="GG663367">
    <property type="protein sequence ID" value="EEH07190.1"/>
    <property type="molecule type" value="Genomic_DNA"/>
</dbReference>
<keyword evidence="2" id="KW-0143">Chaperone</keyword>